<accession>A0A2N9HT97</accession>
<sequence length="107" mass="11915">MHFETNVDKKGFWLVPIRENVVMNELSIIDSPASQTTLDELQVCDRINPNSVSLHSAHGLHGSWVVSMIAKVGELIKQKQGGAWHIAPPWRLESTDVKVKAKVMLSS</sequence>
<gene>
    <name evidence="1" type="ORF">FSB_LOCUS42872</name>
</gene>
<name>A0A2N9HT97_FAGSY</name>
<organism evidence="1">
    <name type="scientific">Fagus sylvatica</name>
    <name type="common">Beechnut</name>
    <dbReference type="NCBI Taxonomy" id="28930"/>
    <lineage>
        <taxon>Eukaryota</taxon>
        <taxon>Viridiplantae</taxon>
        <taxon>Streptophyta</taxon>
        <taxon>Embryophyta</taxon>
        <taxon>Tracheophyta</taxon>
        <taxon>Spermatophyta</taxon>
        <taxon>Magnoliopsida</taxon>
        <taxon>eudicotyledons</taxon>
        <taxon>Gunneridae</taxon>
        <taxon>Pentapetalae</taxon>
        <taxon>rosids</taxon>
        <taxon>fabids</taxon>
        <taxon>Fagales</taxon>
        <taxon>Fagaceae</taxon>
        <taxon>Fagus</taxon>
    </lineage>
</organism>
<dbReference type="EMBL" id="OIVN01004015">
    <property type="protein sequence ID" value="SPD14990.1"/>
    <property type="molecule type" value="Genomic_DNA"/>
</dbReference>
<reference evidence="1" key="1">
    <citation type="submission" date="2018-02" db="EMBL/GenBank/DDBJ databases">
        <authorList>
            <person name="Cohen D.B."/>
            <person name="Kent A.D."/>
        </authorList>
    </citation>
    <scope>NUCLEOTIDE SEQUENCE</scope>
</reference>
<proteinExistence type="predicted"/>
<evidence type="ECO:0000313" key="1">
    <source>
        <dbReference type="EMBL" id="SPD14990.1"/>
    </source>
</evidence>
<protein>
    <submittedName>
        <fullName evidence="1">Uncharacterized protein</fullName>
    </submittedName>
</protein>
<dbReference type="AlphaFoldDB" id="A0A2N9HT97"/>